<organism evidence="2 3">
    <name type="scientific">Gemmata obscuriglobus</name>
    <dbReference type="NCBI Taxonomy" id="114"/>
    <lineage>
        <taxon>Bacteria</taxon>
        <taxon>Pseudomonadati</taxon>
        <taxon>Planctomycetota</taxon>
        <taxon>Planctomycetia</taxon>
        <taxon>Gemmatales</taxon>
        <taxon>Gemmataceae</taxon>
        <taxon>Gemmata</taxon>
    </lineage>
</organism>
<feature type="compositionally biased region" description="Basic and acidic residues" evidence="1">
    <location>
        <begin position="69"/>
        <end position="81"/>
    </location>
</feature>
<sequence>MSKVILDAATRAKLSGLGQPVQLCDESGAVIAYALSPAALDRLMGIPIEEPFTEEELREAFDQTGPGRPLEDILRDLREGR</sequence>
<dbReference type="RefSeq" id="WP_010034037.1">
    <property type="nucleotide sequence ID" value="NZ_CP025958.1"/>
</dbReference>
<accession>A0A2Z3H081</accession>
<dbReference type="AlphaFoldDB" id="A0A2Z3H081"/>
<evidence type="ECO:0000256" key="1">
    <source>
        <dbReference type="SAM" id="MobiDB-lite"/>
    </source>
</evidence>
<reference evidence="2 3" key="1">
    <citation type="submission" date="2018-01" db="EMBL/GenBank/DDBJ databases">
        <title>G. obscuriglobus.</title>
        <authorList>
            <person name="Franke J."/>
            <person name="Blomberg W."/>
            <person name="Selmecki A."/>
        </authorList>
    </citation>
    <scope>NUCLEOTIDE SEQUENCE [LARGE SCALE GENOMIC DNA]</scope>
    <source>
        <strain evidence="2 3">DSM 5831</strain>
    </source>
</reference>
<protein>
    <submittedName>
        <fullName evidence="2">Uncharacterized protein</fullName>
    </submittedName>
</protein>
<feature type="region of interest" description="Disordered" evidence="1">
    <location>
        <begin position="59"/>
        <end position="81"/>
    </location>
</feature>
<keyword evidence="3" id="KW-1185">Reference proteome</keyword>
<dbReference type="EMBL" id="CP025958">
    <property type="protein sequence ID" value="AWM39423.1"/>
    <property type="molecule type" value="Genomic_DNA"/>
</dbReference>
<gene>
    <name evidence="2" type="ORF">C1280_22155</name>
</gene>
<name>A0A2Z3H081_9BACT</name>
<proteinExistence type="predicted"/>
<evidence type="ECO:0000313" key="2">
    <source>
        <dbReference type="EMBL" id="AWM39423.1"/>
    </source>
</evidence>
<dbReference type="Proteomes" id="UP000245802">
    <property type="component" value="Chromosome"/>
</dbReference>
<evidence type="ECO:0000313" key="3">
    <source>
        <dbReference type="Proteomes" id="UP000245802"/>
    </source>
</evidence>
<dbReference type="KEGG" id="gog:C1280_22155"/>